<reference evidence="12" key="1">
    <citation type="journal article" date="2020" name="Stud. Mycol.">
        <title>101 Dothideomycetes genomes: a test case for predicting lifestyles and emergence of pathogens.</title>
        <authorList>
            <person name="Haridas S."/>
            <person name="Albert R."/>
            <person name="Binder M."/>
            <person name="Bloem J."/>
            <person name="Labutti K."/>
            <person name="Salamov A."/>
            <person name="Andreopoulos B."/>
            <person name="Baker S."/>
            <person name="Barry K."/>
            <person name="Bills G."/>
            <person name="Bluhm B."/>
            <person name="Cannon C."/>
            <person name="Castanera R."/>
            <person name="Culley D."/>
            <person name="Daum C."/>
            <person name="Ezra D."/>
            <person name="Gonzalez J."/>
            <person name="Henrissat B."/>
            <person name="Kuo A."/>
            <person name="Liang C."/>
            <person name="Lipzen A."/>
            <person name="Lutzoni F."/>
            <person name="Magnuson J."/>
            <person name="Mondo S."/>
            <person name="Nolan M."/>
            <person name="Ohm R."/>
            <person name="Pangilinan J."/>
            <person name="Park H.-J."/>
            <person name="Ramirez L."/>
            <person name="Alfaro M."/>
            <person name="Sun H."/>
            <person name="Tritt A."/>
            <person name="Yoshinaga Y."/>
            <person name="Zwiers L.-H."/>
            <person name="Turgeon B."/>
            <person name="Goodwin S."/>
            <person name="Spatafora J."/>
            <person name="Crous P."/>
            <person name="Grigoriev I."/>
        </authorList>
    </citation>
    <scope>NUCLEOTIDE SEQUENCE</scope>
    <source>
        <strain evidence="12">CBS 207.26</strain>
    </source>
</reference>
<feature type="transmembrane region" description="Helical" evidence="9">
    <location>
        <begin position="20"/>
        <end position="42"/>
    </location>
</feature>
<evidence type="ECO:0000256" key="6">
    <source>
        <dbReference type="ARBA" id="ARBA00022989"/>
    </source>
</evidence>
<dbReference type="InterPro" id="IPR003593">
    <property type="entry name" value="AAA+_ATPase"/>
</dbReference>
<keyword evidence="7 9" id="KW-0472">Membrane</keyword>
<feature type="transmembrane region" description="Helical" evidence="9">
    <location>
        <begin position="353"/>
        <end position="372"/>
    </location>
</feature>
<dbReference type="AlphaFoldDB" id="A0A6A6EMV9"/>
<dbReference type="Gene3D" id="3.40.50.300">
    <property type="entry name" value="P-loop containing nucleotide triphosphate hydrolases"/>
    <property type="match status" value="1"/>
</dbReference>
<sequence length="822" mass="92021">MATYDGWPRSTALSLLNYMHAPAIGFCYLCARTFGLCSLQELAPLDFKRQRRSISLIFIIILSYGAQAIYHFSKSAPQHAIIHDFLVTMVWGNLNIALFNVTSPLWHPFFGALIIEFLFDVALCIVDGILLSPRGWLGSIHLCLNSLRVVVSFGLVVDGFILFSHIRVENHTNEECQSLLEDRANGPIAARNNDINKDIEERQKKNLNEASSWFGYMEGFAMLLPYLWPKDDWKITCCLVIRGANVIQKRFLNILIPRQIGIITDILASGSRKAPWKDISLWMFYQWLGSYAGFGAIDTLASDFVRTYADGRIKELAFSHVMSLSADFHSNKNSGEVIKAVEQAGSLSNLIQFLLFHIIPMLIDMVVAVWYAADLFDIYMAFIILAMGEVYIWQGFFFTPWTQSKRRENAEDTRTASTIVYESISSWSAVFYFNRTKLERERYNSAVQTSVKSLYDYMSRCTIGVAIRDITMISGFISCSIFAILQIVSGKKTVGNLLTFLMYWGTITGPIRTITTSVQSISSMFIDSERLFRLLKEKPSVADPKFPQNLTTSSGTVEFKDVNFSYDIRKPVLKSIGFVAEPGKTIAFVGETGGGKSTIMKLLFRFYDVTGGSIMIDGQDIRSVAISSLREVLGVVPQDPVLFNQSILENIRYARLDASQEEIKEACKAATIHDQIMSLPEGYYTEIGERGVKLSGGELQRVAIARVLLKNPKIVILDEATSSVDSSTDAKIQEAFKCLTSGRTKFVVAHRLSTIVEADTIMVVDHGEIIERGTHNELLEKGGKYAELWIKQAPRHPKEGILARAVGSPLLKLRGGGRKDGT</sequence>
<dbReference type="EMBL" id="ML994617">
    <property type="protein sequence ID" value="KAF2191266.1"/>
    <property type="molecule type" value="Genomic_DNA"/>
</dbReference>
<dbReference type="SUPFAM" id="SSF52540">
    <property type="entry name" value="P-loop containing nucleoside triphosphate hydrolases"/>
    <property type="match status" value="1"/>
</dbReference>
<keyword evidence="13" id="KW-1185">Reference proteome</keyword>
<dbReference type="InterPro" id="IPR017871">
    <property type="entry name" value="ABC_transporter-like_CS"/>
</dbReference>
<proteinExistence type="inferred from homology"/>
<evidence type="ECO:0000256" key="5">
    <source>
        <dbReference type="ARBA" id="ARBA00022840"/>
    </source>
</evidence>
<dbReference type="CDD" id="cd18583">
    <property type="entry name" value="ABC_6TM_HMT1"/>
    <property type="match status" value="1"/>
</dbReference>
<dbReference type="PANTHER" id="PTHR24221:SF503">
    <property type="entry name" value="MITOCHONDRIAL POTASSIUM CHANNEL ATP-BINDING SUBUNIT"/>
    <property type="match status" value="1"/>
</dbReference>
<dbReference type="InterPro" id="IPR003439">
    <property type="entry name" value="ABC_transporter-like_ATP-bd"/>
</dbReference>
<feature type="transmembrane region" description="Helical" evidence="9">
    <location>
        <begin position="85"/>
        <end position="102"/>
    </location>
</feature>
<dbReference type="GO" id="GO:0016020">
    <property type="term" value="C:membrane"/>
    <property type="evidence" value="ECO:0007669"/>
    <property type="project" value="UniProtKB-SubCell"/>
</dbReference>
<keyword evidence="5 12" id="KW-0067">ATP-binding</keyword>
<gene>
    <name evidence="12" type="ORF">K469DRAFT_656010</name>
</gene>
<dbReference type="PROSITE" id="PS50893">
    <property type="entry name" value="ABC_TRANSPORTER_2"/>
    <property type="match status" value="1"/>
</dbReference>
<feature type="transmembrane region" description="Helical" evidence="9">
    <location>
        <begin position="136"/>
        <end position="163"/>
    </location>
</feature>
<dbReference type="Pfam" id="PF00005">
    <property type="entry name" value="ABC_tran"/>
    <property type="match status" value="1"/>
</dbReference>
<evidence type="ECO:0000256" key="9">
    <source>
        <dbReference type="SAM" id="Phobius"/>
    </source>
</evidence>
<dbReference type="PANTHER" id="PTHR24221">
    <property type="entry name" value="ATP-BINDING CASSETTE SUB-FAMILY B"/>
    <property type="match status" value="1"/>
</dbReference>
<comment type="similarity">
    <text evidence="8">Belongs to the ABC transporter superfamily. ABCB family. Heavy Metal importer (TC 3.A.1.210) subfamily.</text>
</comment>
<evidence type="ECO:0000256" key="1">
    <source>
        <dbReference type="ARBA" id="ARBA00004141"/>
    </source>
</evidence>
<dbReference type="InterPro" id="IPR036640">
    <property type="entry name" value="ABC1_TM_sf"/>
</dbReference>
<evidence type="ECO:0000256" key="8">
    <source>
        <dbReference type="ARBA" id="ARBA00024363"/>
    </source>
</evidence>
<accession>A0A6A6EMV9</accession>
<dbReference type="Proteomes" id="UP000800200">
    <property type="component" value="Unassembled WGS sequence"/>
</dbReference>
<dbReference type="FunFam" id="3.40.50.300:FF:000287">
    <property type="entry name" value="Multidrug ABC transporter ATP-binding protein"/>
    <property type="match status" value="1"/>
</dbReference>
<comment type="subcellular location">
    <subcellularLocation>
        <location evidence="1">Membrane</location>
        <topology evidence="1">Multi-pass membrane protein</topology>
    </subcellularLocation>
</comment>
<feature type="transmembrane region" description="Helical" evidence="9">
    <location>
        <begin position="470"/>
        <end position="489"/>
    </location>
</feature>
<dbReference type="InterPro" id="IPR039421">
    <property type="entry name" value="Type_1_exporter"/>
</dbReference>
<evidence type="ECO:0000313" key="12">
    <source>
        <dbReference type="EMBL" id="KAF2191266.1"/>
    </source>
</evidence>
<dbReference type="InterPro" id="IPR027417">
    <property type="entry name" value="P-loop_NTPase"/>
</dbReference>
<evidence type="ECO:0000256" key="3">
    <source>
        <dbReference type="ARBA" id="ARBA00022692"/>
    </source>
</evidence>
<evidence type="ECO:0000259" key="10">
    <source>
        <dbReference type="PROSITE" id="PS50893"/>
    </source>
</evidence>
<dbReference type="PROSITE" id="PS50929">
    <property type="entry name" value="ABC_TM1F"/>
    <property type="match status" value="1"/>
</dbReference>
<dbReference type="PROSITE" id="PS00211">
    <property type="entry name" value="ABC_TRANSPORTER_1"/>
    <property type="match status" value="1"/>
</dbReference>
<dbReference type="GO" id="GO:0140359">
    <property type="term" value="F:ABC-type transporter activity"/>
    <property type="evidence" value="ECO:0007669"/>
    <property type="project" value="InterPro"/>
</dbReference>
<keyword evidence="6 9" id="KW-1133">Transmembrane helix</keyword>
<evidence type="ECO:0000256" key="2">
    <source>
        <dbReference type="ARBA" id="ARBA00022448"/>
    </source>
</evidence>
<evidence type="ECO:0000313" key="13">
    <source>
        <dbReference type="Proteomes" id="UP000800200"/>
    </source>
</evidence>
<dbReference type="GO" id="GO:0005524">
    <property type="term" value="F:ATP binding"/>
    <property type="evidence" value="ECO:0007669"/>
    <property type="project" value="UniProtKB-KW"/>
</dbReference>
<dbReference type="Pfam" id="PF00664">
    <property type="entry name" value="ABC_membrane"/>
    <property type="match status" value="1"/>
</dbReference>
<protein>
    <submittedName>
        <fullName evidence="12">ATP-binding cassette-type vacuolar membrane transporter-like protein Hmt1</fullName>
    </submittedName>
</protein>
<dbReference type="InterPro" id="IPR011527">
    <property type="entry name" value="ABC1_TM_dom"/>
</dbReference>
<dbReference type="Gene3D" id="1.20.1560.10">
    <property type="entry name" value="ABC transporter type 1, transmembrane domain"/>
    <property type="match status" value="1"/>
</dbReference>
<feature type="transmembrane region" description="Helical" evidence="9">
    <location>
        <begin position="54"/>
        <end position="73"/>
    </location>
</feature>
<keyword evidence="3 9" id="KW-0812">Transmembrane</keyword>
<organism evidence="12 13">
    <name type="scientific">Zopfia rhizophila CBS 207.26</name>
    <dbReference type="NCBI Taxonomy" id="1314779"/>
    <lineage>
        <taxon>Eukaryota</taxon>
        <taxon>Fungi</taxon>
        <taxon>Dikarya</taxon>
        <taxon>Ascomycota</taxon>
        <taxon>Pezizomycotina</taxon>
        <taxon>Dothideomycetes</taxon>
        <taxon>Dothideomycetes incertae sedis</taxon>
        <taxon>Zopfiaceae</taxon>
        <taxon>Zopfia</taxon>
    </lineage>
</organism>
<dbReference type="GO" id="GO:0016887">
    <property type="term" value="F:ATP hydrolysis activity"/>
    <property type="evidence" value="ECO:0007669"/>
    <property type="project" value="InterPro"/>
</dbReference>
<keyword evidence="4" id="KW-0547">Nucleotide-binding</keyword>
<evidence type="ECO:0000256" key="4">
    <source>
        <dbReference type="ARBA" id="ARBA00022741"/>
    </source>
</evidence>
<feature type="transmembrane region" description="Helical" evidence="9">
    <location>
        <begin position="109"/>
        <end position="130"/>
    </location>
</feature>
<feature type="transmembrane region" description="Helical" evidence="9">
    <location>
        <begin position="378"/>
        <end position="398"/>
    </location>
</feature>
<evidence type="ECO:0000256" key="7">
    <source>
        <dbReference type="ARBA" id="ARBA00023136"/>
    </source>
</evidence>
<evidence type="ECO:0000259" key="11">
    <source>
        <dbReference type="PROSITE" id="PS50929"/>
    </source>
</evidence>
<dbReference type="SMART" id="SM00382">
    <property type="entry name" value="AAA"/>
    <property type="match status" value="1"/>
</dbReference>
<name>A0A6A6EMV9_9PEZI</name>
<dbReference type="SUPFAM" id="SSF90123">
    <property type="entry name" value="ABC transporter transmembrane region"/>
    <property type="match status" value="1"/>
</dbReference>
<feature type="domain" description="ABC transporter" evidence="10">
    <location>
        <begin position="557"/>
        <end position="791"/>
    </location>
</feature>
<dbReference type="OrthoDB" id="6500128at2759"/>
<keyword evidence="2" id="KW-0813">Transport</keyword>
<feature type="domain" description="ABC transmembrane type-1" evidence="11">
    <location>
        <begin position="251"/>
        <end position="523"/>
    </location>
</feature>